<feature type="transmembrane region" description="Helical" evidence="2">
    <location>
        <begin position="38"/>
        <end position="59"/>
    </location>
</feature>
<keyword evidence="2" id="KW-0812">Transmembrane</keyword>
<name>A0ABX1G149_9MICC</name>
<comment type="caution">
    <text evidence="3">The sequence shown here is derived from an EMBL/GenBank/DDBJ whole genome shotgun (WGS) entry which is preliminary data.</text>
</comment>
<keyword evidence="2" id="KW-0472">Membrane</keyword>
<dbReference type="RefSeq" id="WP_168150854.1">
    <property type="nucleotide sequence ID" value="NZ_JAAWVT010000001.1"/>
</dbReference>
<feature type="transmembrane region" description="Helical" evidence="2">
    <location>
        <begin position="205"/>
        <end position="230"/>
    </location>
</feature>
<feature type="transmembrane region" description="Helical" evidence="2">
    <location>
        <begin position="173"/>
        <end position="193"/>
    </location>
</feature>
<organism evidence="3 4">
    <name type="scientific">Paeniglutamicibacter terrestris</name>
    <dbReference type="NCBI Taxonomy" id="2723403"/>
    <lineage>
        <taxon>Bacteria</taxon>
        <taxon>Bacillati</taxon>
        <taxon>Actinomycetota</taxon>
        <taxon>Actinomycetes</taxon>
        <taxon>Micrococcales</taxon>
        <taxon>Micrococcaceae</taxon>
        <taxon>Paeniglutamicibacter</taxon>
    </lineage>
</organism>
<gene>
    <name evidence="3" type="ORF">HED64_04495</name>
</gene>
<feature type="transmembrane region" description="Helical" evidence="2">
    <location>
        <begin position="290"/>
        <end position="314"/>
    </location>
</feature>
<feature type="transmembrane region" description="Helical" evidence="2">
    <location>
        <begin position="236"/>
        <end position="255"/>
    </location>
</feature>
<protein>
    <recommendedName>
        <fullName evidence="5">ABC transporter permease</fullName>
    </recommendedName>
</protein>
<evidence type="ECO:0000313" key="3">
    <source>
        <dbReference type="EMBL" id="NKG19971.1"/>
    </source>
</evidence>
<feature type="region of interest" description="Disordered" evidence="1">
    <location>
        <begin position="1"/>
        <end position="30"/>
    </location>
</feature>
<keyword evidence="2" id="KW-1133">Transmembrane helix</keyword>
<accession>A0ABX1G149</accession>
<proteinExistence type="predicted"/>
<dbReference type="Proteomes" id="UP000746595">
    <property type="component" value="Unassembled WGS sequence"/>
</dbReference>
<keyword evidence="4" id="KW-1185">Reference proteome</keyword>
<feature type="transmembrane region" description="Helical" evidence="2">
    <location>
        <begin position="262"/>
        <end position="284"/>
    </location>
</feature>
<evidence type="ECO:0000256" key="2">
    <source>
        <dbReference type="SAM" id="Phobius"/>
    </source>
</evidence>
<feature type="transmembrane region" description="Helical" evidence="2">
    <location>
        <begin position="326"/>
        <end position="344"/>
    </location>
</feature>
<evidence type="ECO:0000313" key="4">
    <source>
        <dbReference type="Proteomes" id="UP000746595"/>
    </source>
</evidence>
<reference evidence="3 4" key="1">
    <citation type="submission" date="2020-04" db="EMBL/GenBank/DDBJ databases">
        <title>Paeniglutamicibacter sp. ANT13_2, a novel actinomycete isolated from sediment in Antarctica.</title>
        <authorList>
            <person name="Sakdapetsiri C."/>
            <person name="Pinyakong O."/>
        </authorList>
    </citation>
    <scope>NUCLEOTIDE SEQUENCE [LARGE SCALE GENOMIC DNA]</scope>
    <source>
        <strain evidence="3 4">ANT13_2</strain>
    </source>
</reference>
<evidence type="ECO:0000256" key="1">
    <source>
        <dbReference type="SAM" id="MobiDB-lite"/>
    </source>
</evidence>
<evidence type="ECO:0008006" key="5">
    <source>
        <dbReference type="Google" id="ProtNLM"/>
    </source>
</evidence>
<sequence>MTSTNTKPSIAPPTSGPSKSAHKKSSPQQKPRLGWGKLCLTMLIPFFLVTVMGLAYLGAFHQPAPHNLQVAIVGDTAATKVFAQSLKDEAGDSLSVRTIATPDAARALVADREVAAAFSMEKSSATLFISSAASETNAGITQKIFMPIAYAQHLPFQVEDVVPTGEHDSTGQGIFFLLVALSIGGYAGSVPLSGFMGKVKLPTRFVMAAASGAVVSTIALAISGPIYGVLTHNLAAIWLISWLYATAITTIGMGLHPILRHWTTATLTLCFVALNFTSSGGIFMPEVQPGLFAALNAFWNGAAWLHAVQTLTYFPSQGIGLDILKLGLWLIAGVALMILTHTWSDRKTLLADEDAKISEVEQTVAA</sequence>
<dbReference type="EMBL" id="JAAWVT010000001">
    <property type="protein sequence ID" value="NKG19971.1"/>
    <property type="molecule type" value="Genomic_DNA"/>
</dbReference>